<dbReference type="GO" id="GO:0016035">
    <property type="term" value="C:zeta DNA polymerase complex"/>
    <property type="evidence" value="ECO:0007669"/>
    <property type="project" value="TreeGrafter"/>
</dbReference>
<dbReference type="PANTHER" id="PTHR11842">
    <property type="entry name" value="MITOTIC SPINDLE ASSEMBLY CHECKPOINT PROTEIN MAD2"/>
    <property type="match status" value="1"/>
</dbReference>
<dbReference type="AlphaFoldDB" id="A0A182IV66"/>
<dbReference type="Gene3D" id="3.30.900.10">
    <property type="entry name" value="HORMA domain"/>
    <property type="match status" value="1"/>
</dbReference>
<dbReference type="PANTHER" id="PTHR11842:SF10">
    <property type="entry name" value="MITOTIC SPINDLE ASSEMBLY CHECKPOINT PROTEIN MAD2B"/>
    <property type="match status" value="1"/>
</dbReference>
<organism evidence="1">
    <name type="scientific">Anopheles atroparvus</name>
    <name type="common">European mosquito</name>
    <dbReference type="NCBI Taxonomy" id="41427"/>
    <lineage>
        <taxon>Eukaryota</taxon>
        <taxon>Metazoa</taxon>
        <taxon>Ecdysozoa</taxon>
        <taxon>Arthropoda</taxon>
        <taxon>Hexapoda</taxon>
        <taxon>Insecta</taxon>
        <taxon>Pterygota</taxon>
        <taxon>Neoptera</taxon>
        <taxon>Endopterygota</taxon>
        <taxon>Diptera</taxon>
        <taxon>Nematocera</taxon>
        <taxon>Culicoidea</taxon>
        <taxon>Culicidae</taxon>
        <taxon>Anophelinae</taxon>
        <taxon>Anopheles</taxon>
    </lineage>
</organism>
<dbReference type="InterPro" id="IPR003511">
    <property type="entry name" value="HORMA_dom"/>
</dbReference>
<dbReference type="InterPro" id="IPR045091">
    <property type="entry name" value="Mad2-like"/>
</dbReference>
<reference evidence="1" key="1">
    <citation type="submission" date="2022-08" db="UniProtKB">
        <authorList>
            <consortium name="EnsemblMetazoa"/>
        </authorList>
    </citation>
    <scope>IDENTIFICATION</scope>
    <source>
        <strain evidence="1">EBRO</strain>
    </source>
</reference>
<protein>
    <submittedName>
        <fullName evidence="1">Uncharacterized protein</fullName>
    </submittedName>
</protein>
<name>A0A182IV66_ANOAO</name>
<dbReference type="STRING" id="41427.A0A182IV66"/>
<proteinExistence type="predicted"/>
<dbReference type="Pfam" id="PF02301">
    <property type="entry name" value="HORMA"/>
    <property type="match status" value="1"/>
</dbReference>
<evidence type="ECO:0000313" key="1">
    <source>
        <dbReference type="EnsemblMetazoa" id="AATE006094-PA.1"/>
    </source>
</evidence>
<sequence>MAPAAENLENDVIIEMMEIYINAILYKRGLFPEAIFRARKAYNIPVYISIYKSLNEYIERTLLAARELKRNRKLDRLEVLIYHSEEKPNESYVFDFEHKGLALEDDQSMIAFEEELRKSLLALDSRMKDLKPLPTDADARFKIVLHTTESSFVKIGSNPRLQSFPFVKDTAAEDVMEKSKIQLLPVLHTSNVGIQIFVEEYGK</sequence>
<dbReference type="VEuPathDB" id="VectorBase:AATE006094"/>
<dbReference type="EnsemblMetazoa" id="AATE006094-RA">
    <property type="protein sequence ID" value="AATE006094-PA.1"/>
    <property type="gene ID" value="AATE006094"/>
</dbReference>
<dbReference type="InterPro" id="IPR036570">
    <property type="entry name" value="HORMA_dom_sf"/>
</dbReference>
<dbReference type="PROSITE" id="PS50815">
    <property type="entry name" value="HORMA"/>
    <property type="match status" value="1"/>
</dbReference>
<dbReference type="SUPFAM" id="SSF56019">
    <property type="entry name" value="The spindle assembly checkpoint protein mad2"/>
    <property type="match status" value="1"/>
</dbReference>
<accession>A0A182IV66</accession>